<dbReference type="GO" id="GO:0042956">
    <property type="term" value="P:maltodextrin transmembrane transport"/>
    <property type="evidence" value="ECO:0007669"/>
    <property type="project" value="TreeGrafter"/>
</dbReference>
<evidence type="ECO:0000256" key="3">
    <source>
        <dbReference type="ARBA" id="ARBA00022729"/>
    </source>
</evidence>
<keyword evidence="6" id="KW-1185">Reference proteome</keyword>
<proteinExistence type="inferred from homology"/>
<dbReference type="Pfam" id="PF01547">
    <property type="entry name" value="SBP_bac_1"/>
    <property type="match status" value="1"/>
</dbReference>
<dbReference type="CDD" id="cd14748">
    <property type="entry name" value="PBP2_UgpB"/>
    <property type="match status" value="1"/>
</dbReference>
<dbReference type="InterPro" id="IPR006059">
    <property type="entry name" value="SBP"/>
</dbReference>
<dbReference type="SUPFAM" id="SSF53850">
    <property type="entry name" value="Periplasmic binding protein-like II"/>
    <property type="match status" value="1"/>
</dbReference>
<evidence type="ECO:0000256" key="1">
    <source>
        <dbReference type="ARBA" id="ARBA00008520"/>
    </source>
</evidence>
<evidence type="ECO:0000256" key="2">
    <source>
        <dbReference type="ARBA" id="ARBA00022448"/>
    </source>
</evidence>
<dbReference type="GO" id="GO:0055085">
    <property type="term" value="P:transmembrane transport"/>
    <property type="evidence" value="ECO:0007669"/>
    <property type="project" value="InterPro"/>
</dbReference>
<dbReference type="PROSITE" id="PS01037">
    <property type="entry name" value="SBP_BACTERIAL_1"/>
    <property type="match status" value="1"/>
</dbReference>
<name>A0A7T8BBD2_9SPIR</name>
<organism evidence="5 6">
    <name type="scientific">Breznakiella homolactica</name>
    <dbReference type="NCBI Taxonomy" id="2798577"/>
    <lineage>
        <taxon>Bacteria</taxon>
        <taxon>Pseudomonadati</taxon>
        <taxon>Spirochaetota</taxon>
        <taxon>Spirochaetia</taxon>
        <taxon>Spirochaetales</taxon>
        <taxon>Breznakiellaceae</taxon>
        <taxon>Breznakiella</taxon>
    </lineage>
</organism>
<dbReference type="EMBL" id="CP067089">
    <property type="protein sequence ID" value="QQO09108.1"/>
    <property type="molecule type" value="Genomic_DNA"/>
</dbReference>
<dbReference type="GO" id="GO:0055052">
    <property type="term" value="C:ATP-binding cassette (ABC) transporter complex, substrate-binding subunit-containing"/>
    <property type="evidence" value="ECO:0007669"/>
    <property type="project" value="TreeGrafter"/>
</dbReference>
<keyword evidence="2" id="KW-0813">Transport</keyword>
<dbReference type="InterPro" id="IPR006061">
    <property type="entry name" value="SBP_1_CS"/>
</dbReference>
<dbReference type="PANTHER" id="PTHR30061">
    <property type="entry name" value="MALTOSE-BINDING PERIPLASMIC PROTEIN"/>
    <property type="match status" value="1"/>
</dbReference>
<dbReference type="KEGG" id="bhc:JFL75_19605"/>
<comment type="similarity">
    <text evidence="1">Belongs to the bacterial solute-binding protein 1 family.</text>
</comment>
<sequence length="417" mass="45181">MKRAAALFLTLFIVLSGAFAGGSQDTKGKTTVVFWNGYTGPDRPVLEKIVEDYNNAQDSVIIKMEIMPWDTLFQKLMPALIAGNGPDLIAMSVGRYAEYAQAGKLANLDSMLAQSKDLSATDLVPGLMDAGIFGGTRYAMPMSFAAIVMYYNKAMFREAGLNPDNPPKTMAELQNAWGRLIKKDASGQVTQYAQAVGVKSTVAMVPIFMWMYGADYLKDGKSVLNTAQARQAMTVLADAYKLGLSPVGLTGQEADNLFAAGKAAIEFNGPWAINGFRNAGIDLGIAEVPAGPAAHVTWGGDTVLSITADSKVKEAAWAFIEHWNSAETQRTWALNVGFPPTRTDMGNDTELLKGNPDIVYFLRSAQYARIFLPAEPKANRIDEEILVPLYESVFRGLKTPEAALAEAHEKLNALMAE</sequence>
<reference evidence="5" key="1">
    <citation type="submission" date="2021-01" db="EMBL/GenBank/DDBJ databases">
        <title>Description of Breznakiella homolactica.</title>
        <authorList>
            <person name="Song Y."/>
            <person name="Brune A."/>
        </authorList>
    </citation>
    <scope>NUCLEOTIDE SEQUENCE</scope>
    <source>
        <strain evidence="5">RmG30</strain>
    </source>
</reference>
<evidence type="ECO:0000256" key="4">
    <source>
        <dbReference type="SAM" id="SignalP"/>
    </source>
</evidence>
<gene>
    <name evidence="5" type="ORF">JFL75_19605</name>
</gene>
<accession>A0A7T8BBD2</accession>
<dbReference type="GO" id="GO:1901982">
    <property type="term" value="F:maltose binding"/>
    <property type="evidence" value="ECO:0007669"/>
    <property type="project" value="TreeGrafter"/>
</dbReference>
<keyword evidence="3 4" id="KW-0732">Signal</keyword>
<dbReference type="PANTHER" id="PTHR30061:SF50">
    <property type="entry name" value="MALTOSE_MALTODEXTRIN-BINDING PERIPLASMIC PROTEIN"/>
    <property type="match status" value="1"/>
</dbReference>
<evidence type="ECO:0000313" key="5">
    <source>
        <dbReference type="EMBL" id="QQO09108.1"/>
    </source>
</evidence>
<evidence type="ECO:0000313" key="6">
    <source>
        <dbReference type="Proteomes" id="UP000595917"/>
    </source>
</evidence>
<dbReference type="AlphaFoldDB" id="A0A7T8BBD2"/>
<dbReference type="Proteomes" id="UP000595917">
    <property type="component" value="Chromosome"/>
</dbReference>
<protein>
    <submittedName>
        <fullName evidence="5">ABC transporter substrate-binding protein</fullName>
    </submittedName>
</protein>
<feature type="chain" id="PRO_5030856850" evidence="4">
    <location>
        <begin position="21"/>
        <end position="417"/>
    </location>
</feature>
<dbReference type="RefSeq" id="WP_215626413.1">
    <property type="nucleotide sequence ID" value="NZ_CP067089.2"/>
</dbReference>
<dbReference type="Gene3D" id="3.40.190.10">
    <property type="entry name" value="Periplasmic binding protein-like II"/>
    <property type="match status" value="1"/>
</dbReference>
<feature type="signal peptide" evidence="4">
    <location>
        <begin position="1"/>
        <end position="20"/>
    </location>
</feature>
<dbReference type="GO" id="GO:0015768">
    <property type="term" value="P:maltose transport"/>
    <property type="evidence" value="ECO:0007669"/>
    <property type="project" value="TreeGrafter"/>
</dbReference>